<protein>
    <recommendedName>
        <fullName evidence="7">Transcription termination/antitermination protein NusA</fullName>
    </recommendedName>
</protein>
<evidence type="ECO:0000313" key="11">
    <source>
        <dbReference type="Proteomes" id="UP000262583"/>
    </source>
</evidence>
<dbReference type="InterPro" id="IPR058582">
    <property type="entry name" value="KH_NusA_2nd"/>
</dbReference>
<dbReference type="InterPro" id="IPR015946">
    <property type="entry name" value="KH_dom-like_a/b"/>
</dbReference>
<evidence type="ECO:0000256" key="3">
    <source>
        <dbReference type="ARBA" id="ARBA00022814"/>
    </source>
</evidence>
<dbReference type="NCBIfam" id="TIGR01953">
    <property type="entry name" value="NusA"/>
    <property type="match status" value="1"/>
</dbReference>
<evidence type="ECO:0000256" key="7">
    <source>
        <dbReference type="HAMAP-Rule" id="MF_00945"/>
    </source>
</evidence>
<keyword evidence="6 7" id="KW-0804">Transcription</keyword>
<dbReference type="FunFam" id="3.30.300.20:FF:000002">
    <property type="entry name" value="Transcription termination/antitermination protein NusA"/>
    <property type="match status" value="1"/>
</dbReference>
<evidence type="ECO:0000256" key="1">
    <source>
        <dbReference type="ARBA" id="ARBA00022472"/>
    </source>
</evidence>
<evidence type="ECO:0000256" key="6">
    <source>
        <dbReference type="ARBA" id="ARBA00023163"/>
    </source>
</evidence>
<evidence type="ECO:0000256" key="2">
    <source>
        <dbReference type="ARBA" id="ARBA00022490"/>
    </source>
</evidence>
<evidence type="ECO:0000256" key="5">
    <source>
        <dbReference type="ARBA" id="ARBA00023015"/>
    </source>
</evidence>
<reference evidence="10 11" key="1">
    <citation type="submission" date="2018-05" db="EMBL/GenBank/DDBJ databases">
        <title>A metagenomic window into the 2 km-deep terrestrial subsurface aquifer revealed taxonomically and functionally diverse microbial community comprising novel uncultured bacterial lineages.</title>
        <authorList>
            <person name="Kadnikov V.V."/>
            <person name="Mardanov A.V."/>
            <person name="Beletsky A.V."/>
            <person name="Banks D."/>
            <person name="Pimenov N.V."/>
            <person name="Frank Y.A."/>
            <person name="Karnachuk O.V."/>
            <person name="Ravin N.V."/>
        </authorList>
    </citation>
    <scope>NUCLEOTIDE SEQUENCE [LARGE SCALE GENOMIC DNA]</scope>
    <source>
        <strain evidence="10">BY</strain>
    </source>
</reference>
<dbReference type="PANTHER" id="PTHR22648">
    <property type="entry name" value="TRANSCRIPTION TERMINATION FACTOR NUSA"/>
    <property type="match status" value="1"/>
</dbReference>
<evidence type="ECO:0000313" key="10">
    <source>
        <dbReference type="EMBL" id="AXA37439.1"/>
    </source>
</evidence>
<dbReference type="InterPro" id="IPR003029">
    <property type="entry name" value="S1_domain"/>
</dbReference>
<comment type="subunit">
    <text evidence="7">Monomer. Binds directly to the core enzyme of the DNA-dependent RNA polymerase and to nascent RNA.</text>
</comment>
<dbReference type="SUPFAM" id="SSF54814">
    <property type="entry name" value="Prokaryotic type KH domain (KH-domain type II)"/>
    <property type="match status" value="2"/>
</dbReference>
<keyword evidence="1 7" id="KW-0806">Transcription termination</keyword>
<gene>
    <name evidence="7" type="primary">nusA</name>
    <name evidence="10" type="ORF">BRCON_2697</name>
</gene>
<name>A0A2Z4Y976_SUMC1</name>
<dbReference type="FunFam" id="3.30.300.20:FF:000005">
    <property type="entry name" value="Transcription termination/antitermination protein NusA"/>
    <property type="match status" value="1"/>
</dbReference>
<dbReference type="Pfam" id="PF26594">
    <property type="entry name" value="KH_NusA_2nd"/>
    <property type="match status" value="1"/>
</dbReference>
<dbReference type="Proteomes" id="UP000262583">
    <property type="component" value="Chromosome"/>
</dbReference>
<dbReference type="PROSITE" id="PS50126">
    <property type="entry name" value="S1"/>
    <property type="match status" value="1"/>
</dbReference>
<feature type="domain" description="S1 motif" evidence="9">
    <location>
        <begin position="137"/>
        <end position="202"/>
    </location>
</feature>
<dbReference type="HAMAP" id="MF_00945_B">
    <property type="entry name" value="NusA_B"/>
    <property type="match status" value="1"/>
</dbReference>
<dbReference type="GO" id="GO:0031564">
    <property type="term" value="P:transcription antitermination"/>
    <property type="evidence" value="ECO:0007669"/>
    <property type="project" value="UniProtKB-UniRule"/>
</dbReference>
<dbReference type="CDD" id="cd22529">
    <property type="entry name" value="KH-II_NusA_rpt2"/>
    <property type="match status" value="1"/>
</dbReference>
<sequence>MNANELKALVQYYAKERELDLQVVAKAIEDSIVAAARKSSLSQFKEPRAQLDPTTGVLHLWVKKTVVSTVTSARTQISLRDAKKINKDVAVGDEIEVEVDPAVLGHLAIANMKQFLIQKLREAERNKIYNEWHDRVGEVVTATVQRYEHRDLIVQLGRAEALLPAKELPPNARYRQGDKIKVLVTRVEKRDGHGPMITVSRTHPELVVKLFEQEVPEVADGTVEIVKVARDPGVRTKLAVQSKNPDVDPVGACVGVGGSRVQMIVRELENERIDIIPYSPKIEQFVANALVPAQISSVKVLENERKAIVTVKEGQLALAIGKSGQNARLAAKLTGLALDIHAEGEEKKLAKADPKRIQREYLADFLSQEKLTDSQTVEMFLNAGYESVEAIANADAHDIAKLLDRDVDWAEEFVDDARAYVEQLREMRKTTFGTDETNANAETDRLQTAQPQEATSADANAGGTQNAS</sequence>
<dbReference type="SUPFAM" id="SSF50249">
    <property type="entry name" value="Nucleic acid-binding proteins"/>
    <property type="match status" value="1"/>
</dbReference>
<dbReference type="InterPro" id="IPR009019">
    <property type="entry name" value="KH_sf_prok-type"/>
</dbReference>
<dbReference type="CDD" id="cd02134">
    <property type="entry name" value="KH-II_NusA_rpt1"/>
    <property type="match status" value="1"/>
</dbReference>
<keyword evidence="2 7" id="KW-0963">Cytoplasm</keyword>
<dbReference type="InterPro" id="IPR012340">
    <property type="entry name" value="NA-bd_OB-fold"/>
</dbReference>
<dbReference type="InterPro" id="IPR025249">
    <property type="entry name" value="TF_NusA_KH_1st"/>
</dbReference>
<keyword evidence="5 7" id="KW-0805">Transcription regulation</keyword>
<dbReference type="GO" id="GO:0006353">
    <property type="term" value="P:DNA-templated transcription termination"/>
    <property type="evidence" value="ECO:0007669"/>
    <property type="project" value="UniProtKB-UniRule"/>
</dbReference>
<comment type="function">
    <text evidence="7">Participates in both transcription termination and antitermination.</text>
</comment>
<feature type="region of interest" description="Disordered" evidence="8">
    <location>
        <begin position="431"/>
        <end position="468"/>
    </location>
</feature>
<proteinExistence type="inferred from homology"/>
<evidence type="ECO:0000256" key="8">
    <source>
        <dbReference type="SAM" id="MobiDB-lite"/>
    </source>
</evidence>
<dbReference type="PANTHER" id="PTHR22648:SF0">
    <property type="entry name" value="TRANSCRIPTION TERMINATION_ANTITERMINATION PROTEIN NUSA"/>
    <property type="match status" value="1"/>
</dbReference>
<dbReference type="EMBL" id="CP030759">
    <property type="protein sequence ID" value="AXA37439.1"/>
    <property type="molecule type" value="Genomic_DNA"/>
</dbReference>
<dbReference type="GO" id="GO:0005829">
    <property type="term" value="C:cytosol"/>
    <property type="evidence" value="ECO:0007669"/>
    <property type="project" value="TreeGrafter"/>
</dbReference>
<dbReference type="AlphaFoldDB" id="A0A2Z4Y976"/>
<dbReference type="InterPro" id="IPR030842">
    <property type="entry name" value="TF_NusA_bacterial"/>
</dbReference>
<dbReference type="CDD" id="cd04455">
    <property type="entry name" value="S1_NusA"/>
    <property type="match status" value="1"/>
</dbReference>
<dbReference type="GO" id="GO:0003723">
    <property type="term" value="F:RNA binding"/>
    <property type="evidence" value="ECO:0007669"/>
    <property type="project" value="UniProtKB-UniRule"/>
</dbReference>
<dbReference type="Gene3D" id="2.40.50.140">
    <property type="entry name" value="Nucleic acid-binding proteins"/>
    <property type="match status" value="1"/>
</dbReference>
<dbReference type="InterPro" id="IPR013735">
    <property type="entry name" value="TF_NusA_N"/>
</dbReference>
<dbReference type="Gene3D" id="3.30.300.20">
    <property type="match status" value="2"/>
</dbReference>
<dbReference type="InterPro" id="IPR036555">
    <property type="entry name" value="NusA_N_sf"/>
</dbReference>
<keyword evidence="4 7" id="KW-0694">RNA-binding</keyword>
<dbReference type="SUPFAM" id="SSF69705">
    <property type="entry name" value="Transcription factor NusA, N-terminal domain"/>
    <property type="match status" value="1"/>
</dbReference>
<comment type="similarity">
    <text evidence="7">Belongs to the NusA family.</text>
</comment>
<dbReference type="Pfam" id="PF08529">
    <property type="entry name" value="NusA_N"/>
    <property type="match status" value="1"/>
</dbReference>
<comment type="subcellular location">
    <subcellularLocation>
        <location evidence="7">Cytoplasm</location>
    </subcellularLocation>
</comment>
<evidence type="ECO:0000259" key="9">
    <source>
        <dbReference type="PROSITE" id="PS50126"/>
    </source>
</evidence>
<evidence type="ECO:0000256" key="4">
    <source>
        <dbReference type="ARBA" id="ARBA00022884"/>
    </source>
</evidence>
<keyword evidence="3 7" id="KW-0889">Transcription antitermination</keyword>
<dbReference type="Gene3D" id="3.30.1480.10">
    <property type="entry name" value="NusA, N-terminal domain"/>
    <property type="match status" value="1"/>
</dbReference>
<organism evidence="10 11">
    <name type="scientific">Sumerlaea chitinivorans</name>
    <dbReference type="NCBI Taxonomy" id="2250252"/>
    <lineage>
        <taxon>Bacteria</taxon>
        <taxon>Candidatus Sumerlaeota</taxon>
        <taxon>Candidatus Sumerlaeia</taxon>
        <taxon>Candidatus Sumerlaeales</taxon>
        <taxon>Candidatus Sumerlaeaceae</taxon>
        <taxon>Candidatus Sumerlaea</taxon>
    </lineage>
</organism>
<dbReference type="Pfam" id="PF00575">
    <property type="entry name" value="S1"/>
    <property type="match status" value="1"/>
</dbReference>
<dbReference type="Pfam" id="PF13184">
    <property type="entry name" value="KH_NusA_1st"/>
    <property type="match status" value="1"/>
</dbReference>
<dbReference type="InterPro" id="IPR010213">
    <property type="entry name" value="TF_NusA"/>
</dbReference>
<dbReference type="KEGG" id="schv:BRCON_2697"/>
<dbReference type="SMART" id="SM00316">
    <property type="entry name" value="S1"/>
    <property type="match status" value="1"/>
</dbReference>
<accession>A0A2Z4Y976</accession>
<dbReference type="GO" id="GO:0003700">
    <property type="term" value="F:DNA-binding transcription factor activity"/>
    <property type="evidence" value="ECO:0007669"/>
    <property type="project" value="InterPro"/>
</dbReference>